<protein>
    <submittedName>
        <fullName evidence="1">Uncharacterized protein</fullName>
    </submittedName>
</protein>
<organism evidence="1 2">
    <name type="scientific">Roridomyces roridus</name>
    <dbReference type="NCBI Taxonomy" id="1738132"/>
    <lineage>
        <taxon>Eukaryota</taxon>
        <taxon>Fungi</taxon>
        <taxon>Dikarya</taxon>
        <taxon>Basidiomycota</taxon>
        <taxon>Agaricomycotina</taxon>
        <taxon>Agaricomycetes</taxon>
        <taxon>Agaricomycetidae</taxon>
        <taxon>Agaricales</taxon>
        <taxon>Marasmiineae</taxon>
        <taxon>Mycenaceae</taxon>
        <taxon>Roridomyces</taxon>
    </lineage>
</organism>
<evidence type="ECO:0000313" key="2">
    <source>
        <dbReference type="Proteomes" id="UP001221142"/>
    </source>
</evidence>
<accession>A0AAD7FBR1</accession>
<evidence type="ECO:0000313" key="1">
    <source>
        <dbReference type="EMBL" id="KAJ7614367.1"/>
    </source>
</evidence>
<comment type="caution">
    <text evidence="1">The sequence shown here is derived from an EMBL/GenBank/DDBJ whole genome shotgun (WGS) entry which is preliminary data.</text>
</comment>
<sequence length="211" mass="22780">MSNQATRHEECCMGRQNTEVAPHAKYPPGCYKRVSVASVFRIRLPPNHSPSPQLSTSTSPTMHFAALSLSTLVPLLLSAVVGATPAPAAAPVVHVVWSPKILVPTEGTVWESNSKQTIMWDATNAPENITNESFLFLRHANSTAPFVLAKDFDLRAGHLDITVPYVISDDQYQFVLFGDSGNFSPVMTIHSDVFGDDDGAAMPASLAGLFN</sequence>
<dbReference type="EMBL" id="JARKIF010000026">
    <property type="protein sequence ID" value="KAJ7614367.1"/>
    <property type="molecule type" value="Genomic_DNA"/>
</dbReference>
<name>A0AAD7FBR1_9AGAR</name>
<gene>
    <name evidence="1" type="ORF">FB45DRAFT_936748</name>
</gene>
<dbReference type="AlphaFoldDB" id="A0AAD7FBR1"/>
<reference evidence="1" key="1">
    <citation type="submission" date="2023-03" db="EMBL/GenBank/DDBJ databases">
        <title>Massive genome expansion in bonnet fungi (Mycena s.s.) driven by repeated elements and novel gene families across ecological guilds.</title>
        <authorList>
            <consortium name="Lawrence Berkeley National Laboratory"/>
            <person name="Harder C.B."/>
            <person name="Miyauchi S."/>
            <person name="Viragh M."/>
            <person name="Kuo A."/>
            <person name="Thoen E."/>
            <person name="Andreopoulos B."/>
            <person name="Lu D."/>
            <person name="Skrede I."/>
            <person name="Drula E."/>
            <person name="Henrissat B."/>
            <person name="Morin E."/>
            <person name="Kohler A."/>
            <person name="Barry K."/>
            <person name="LaButti K."/>
            <person name="Morin E."/>
            <person name="Salamov A."/>
            <person name="Lipzen A."/>
            <person name="Mereny Z."/>
            <person name="Hegedus B."/>
            <person name="Baldrian P."/>
            <person name="Stursova M."/>
            <person name="Weitz H."/>
            <person name="Taylor A."/>
            <person name="Grigoriev I.V."/>
            <person name="Nagy L.G."/>
            <person name="Martin F."/>
            <person name="Kauserud H."/>
        </authorList>
    </citation>
    <scope>NUCLEOTIDE SEQUENCE</scope>
    <source>
        <strain evidence="1">9284</strain>
    </source>
</reference>
<keyword evidence="2" id="KW-1185">Reference proteome</keyword>
<dbReference type="Proteomes" id="UP001221142">
    <property type="component" value="Unassembled WGS sequence"/>
</dbReference>
<proteinExistence type="predicted"/>